<feature type="domain" description="S1 motif" evidence="9">
    <location>
        <begin position="201"/>
        <end position="265"/>
    </location>
</feature>
<dbReference type="InterPro" id="IPR010213">
    <property type="entry name" value="TF_NusA"/>
</dbReference>
<dbReference type="GO" id="GO:0006353">
    <property type="term" value="P:DNA-templated transcription termination"/>
    <property type="evidence" value="ECO:0007669"/>
    <property type="project" value="UniProtKB-UniRule"/>
</dbReference>
<evidence type="ECO:0000256" key="2">
    <source>
        <dbReference type="ARBA" id="ARBA00022490"/>
    </source>
</evidence>
<dbReference type="GO" id="GO:0003700">
    <property type="term" value="F:DNA-binding transcription factor activity"/>
    <property type="evidence" value="ECO:0007669"/>
    <property type="project" value="InterPro"/>
</dbReference>
<feature type="region of interest" description="Disordered" evidence="8">
    <location>
        <begin position="98"/>
        <end position="124"/>
    </location>
</feature>
<comment type="similarity">
    <text evidence="7">Belongs to the NusA family.</text>
</comment>
<keyword evidence="4 7" id="KW-0694">RNA-binding</keyword>
<dbReference type="PANTHER" id="PTHR22648">
    <property type="entry name" value="TRANSCRIPTION TERMINATION FACTOR NUSA"/>
    <property type="match status" value="1"/>
</dbReference>
<protein>
    <recommendedName>
        <fullName evidence="7">Transcription termination/antitermination protein NusA</fullName>
    </recommendedName>
</protein>
<dbReference type="Gene3D" id="3.30.300.20">
    <property type="match status" value="2"/>
</dbReference>
<dbReference type="Gene3D" id="2.40.50.140">
    <property type="entry name" value="Nucleic acid-binding proteins"/>
    <property type="match status" value="1"/>
</dbReference>
<dbReference type="Proteomes" id="UP000178656">
    <property type="component" value="Unassembled WGS sequence"/>
</dbReference>
<dbReference type="CDD" id="cd22529">
    <property type="entry name" value="KH-II_NusA_rpt2"/>
    <property type="match status" value="1"/>
</dbReference>
<sequence length="457" mass="50512">MPNEIKAVIKQICAEKGLSEESVIETINSALAAAFRKDFGEKNQNIVAEFDVETGKTVAFDVKEVVEDLTPEELAEMDRIRLEREALKEKIASGEISADELRHMREERDAQQREEDPRQGGVAVEGVEDGKHKFNPKTDIQISDAKKLKKSYKLGDIVRTGLDIPGDFGRMAAQTAKQVIIQKLREAERNINYQDYKAKEGQIVTGMVQKFEGYNIIIDLDKSSAILPPAEQIRTERFRIGDRVKVYIASVSLTTRGPEIIVSRAHPKIVEMLFGIEIPEIANGTIEIKGIAREAGGRTKIAVYTADENIDPIGSCIGQRGARIQTIIHELGGEKIDIIEYSDDARKFIGNALLPAKVSGVELNEADRSANVMVPAEQLSLTIGRAGQNVRLASKLTGWRINIREKETGKAVAEAVSPEGASAEVKLVEEAKAVVEPLVELPVEEKPKKRGRKKKME</sequence>
<comment type="caution">
    <text evidence="10">The sequence shown here is derived from an EMBL/GenBank/DDBJ whole genome shotgun (WGS) entry which is preliminary data.</text>
</comment>
<name>A0A1F5T802_9BACT</name>
<keyword evidence="5 7" id="KW-0805">Transcription regulation</keyword>
<dbReference type="SUPFAM" id="SSF50249">
    <property type="entry name" value="Nucleic acid-binding proteins"/>
    <property type="match status" value="1"/>
</dbReference>
<dbReference type="FunFam" id="3.30.300.20:FF:000002">
    <property type="entry name" value="Transcription termination/antitermination protein NusA"/>
    <property type="match status" value="1"/>
</dbReference>
<comment type="subunit">
    <text evidence="7">Monomer. Binds directly to the core enzyme of the DNA-dependent RNA polymerase and to nascent RNA.</text>
</comment>
<reference evidence="10 11" key="1">
    <citation type="journal article" date="2016" name="Nat. Commun.">
        <title>Thousands of microbial genomes shed light on interconnected biogeochemical processes in an aquifer system.</title>
        <authorList>
            <person name="Anantharaman K."/>
            <person name="Brown C.T."/>
            <person name="Hug L.A."/>
            <person name="Sharon I."/>
            <person name="Castelle C.J."/>
            <person name="Probst A.J."/>
            <person name="Thomas B.C."/>
            <person name="Singh A."/>
            <person name="Wilkins M.J."/>
            <person name="Karaoz U."/>
            <person name="Brodie E.L."/>
            <person name="Williams K.H."/>
            <person name="Hubbard S.S."/>
            <person name="Banfield J.F."/>
        </authorList>
    </citation>
    <scope>NUCLEOTIDE SEQUENCE [LARGE SCALE GENOMIC DNA]</scope>
</reference>
<dbReference type="InterPro" id="IPR036555">
    <property type="entry name" value="NusA_N_sf"/>
</dbReference>
<dbReference type="SMART" id="SM00316">
    <property type="entry name" value="S1"/>
    <property type="match status" value="1"/>
</dbReference>
<keyword evidence="2 7" id="KW-0963">Cytoplasm</keyword>
<comment type="subcellular location">
    <subcellularLocation>
        <location evidence="7">Cytoplasm</location>
    </subcellularLocation>
</comment>
<gene>
    <name evidence="7" type="primary">nusA</name>
    <name evidence="10" type="ORF">A2482_03020</name>
</gene>
<evidence type="ECO:0000313" key="10">
    <source>
        <dbReference type="EMBL" id="OGF35059.1"/>
    </source>
</evidence>
<evidence type="ECO:0000256" key="3">
    <source>
        <dbReference type="ARBA" id="ARBA00022814"/>
    </source>
</evidence>
<dbReference type="PROSITE" id="PS50126">
    <property type="entry name" value="S1"/>
    <property type="match status" value="1"/>
</dbReference>
<evidence type="ECO:0000313" key="11">
    <source>
        <dbReference type="Proteomes" id="UP000178656"/>
    </source>
</evidence>
<dbReference type="InterPro" id="IPR012340">
    <property type="entry name" value="NA-bd_OB-fold"/>
</dbReference>
<dbReference type="Pfam" id="PF13184">
    <property type="entry name" value="KH_NusA_1st"/>
    <property type="match status" value="1"/>
</dbReference>
<dbReference type="AlphaFoldDB" id="A0A1F5T802"/>
<keyword evidence="1 7" id="KW-0806">Transcription termination</keyword>
<keyword evidence="6 7" id="KW-0804">Transcription</keyword>
<dbReference type="NCBIfam" id="TIGR01953">
    <property type="entry name" value="NusA"/>
    <property type="match status" value="1"/>
</dbReference>
<dbReference type="SMART" id="SM00322">
    <property type="entry name" value="KH"/>
    <property type="match status" value="2"/>
</dbReference>
<keyword evidence="3 7" id="KW-0889">Transcription antitermination</keyword>
<dbReference type="GO" id="GO:0031564">
    <property type="term" value="P:transcription antitermination"/>
    <property type="evidence" value="ECO:0007669"/>
    <property type="project" value="UniProtKB-UniRule"/>
</dbReference>
<dbReference type="InterPro" id="IPR013735">
    <property type="entry name" value="TF_NusA_N"/>
</dbReference>
<evidence type="ECO:0000256" key="8">
    <source>
        <dbReference type="SAM" id="MobiDB-lite"/>
    </source>
</evidence>
<evidence type="ECO:0000256" key="1">
    <source>
        <dbReference type="ARBA" id="ARBA00022472"/>
    </source>
</evidence>
<evidence type="ECO:0000256" key="7">
    <source>
        <dbReference type="HAMAP-Rule" id="MF_00945"/>
    </source>
</evidence>
<dbReference type="InterPro" id="IPR004087">
    <property type="entry name" value="KH_dom"/>
</dbReference>
<dbReference type="SUPFAM" id="SSF69705">
    <property type="entry name" value="Transcription factor NusA, N-terminal domain"/>
    <property type="match status" value="1"/>
</dbReference>
<dbReference type="PANTHER" id="PTHR22648:SF0">
    <property type="entry name" value="TRANSCRIPTION TERMINATION_ANTITERMINATION PROTEIN NUSA"/>
    <property type="match status" value="1"/>
</dbReference>
<accession>A0A1F5T802</accession>
<organism evidence="10 11">
    <name type="scientific">Candidatus Falkowbacteria bacterium RIFOXYC2_FULL_48_21</name>
    <dbReference type="NCBI Taxonomy" id="1798005"/>
    <lineage>
        <taxon>Bacteria</taxon>
        <taxon>Candidatus Falkowiibacteriota</taxon>
    </lineage>
</organism>
<dbReference type="InterPro" id="IPR003029">
    <property type="entry name" value="S1_domain"/>
</dbReference>
<dbReference type="CDD" id="cd02134">
    <property type="entry name" value="KH-II_NusA_rpt1"/>
    <property type="match status" value="1"/>
</dbReference>
<dbReference type="FunFam" id="3.30.300.20:FF:000005">
    <property type="entry name" value="Transcription termination/antitermination protein NusA"/>
    <property type="match status" value="1"/>
</dbReference>
<dbReference type="GO" id="GO:0003723">
    <property type="term" value="F:RNA binding"/>
    <property type="evidence" value="ECO:0007669"/>
    <property type="project" value="UniProtKB-UniRule"/>
</dbReference>
<dbReference type="GO" id="GO:0005829">
    <property type="term" value="C:cytosol"/>
    <property type="evidence" value="ECO:0007669"/>
    <property type="project" value="TreeGrafter"/>
</dbReference>
<evidence type="ECO:0000256" key="4">
    <source>
        <dbReference type="ARBA" id="ARBA00022884"/>
    </source>
</evidence>
<dbReference type="PROSITE" id="PS50084">
    <property type="entry name" value="KH_TYPE_1"/>
    <property type="match status" value="1"/>
</dbReference>
<dbReference type="InterPro" id="IPR025249">
    <property type="entry name" value="TF_NusA_KH_1st"/>
</dbReference>
<dbReference type="Pfam" id="PF00575">
    <property type="entry name" value="S1"/>
    <property type="match status" value="1"/>
</dbReference>
<feature type="compositionally biased region" description="Basic and acidic residues" evidence="8">
    <location>
        <begin position="99"/>
        <end position="118"/>
    </location>
</feature>
<dbReference type="InterPro" id="IPR058582">
    <property type="entry name" value="KH_NusA_2nd"/>
</dbReference>
<dbReference type="InterPro" id="IPR009019">
    <property type="entry name" value="KH_sf_prok-type"/>
</dbReference>
<evidence type="ECO:0000256" key="6">
    <source>
        <dbReference type="ARBA" id="ARBA00023163"/>
    </source>
</evidence>
<evidence type="ECO:0000259" key="9">
    <source>
        <dbReference type="PROSITE" id="PS50126"/>
    </source>
</evidence>
<dbReference type="SUPFAM" id="SSF54814">
    <property type="entry name" value="Prokaryotic type KH domain (KH-domain type II)"/>
    <property type="match status" value="2"/>
</dbReference>
<comment type="function">
    <text evidence="7">Participates in both transcription termination and antitermination.</text>
</comment>
<dbReference type="InterPro" id="IPR030842">
    <property type="entry name" value="TF_NusA_bacterial"/>
</dbReference>
<dbReference type="Pfam" id="PF08529">
    <property type="entry name" value="NusA_N"/>
    <property type="match status" value="2"/>
</dbReference>
<dbReference type="InterPro" id="IPR015946">
    <property type="entry name" value="KH_dom-like_a/b"/>
</dbReference>
<evidence type="ECO:0000256" key="5">
    <source>
        <dbReference type="ARBA" id="ARBA00023015"/>
    </source>
</evidence>
<dbReference type="EMBL" id="MFGM01000059">
    <property type="protein sequence ID" value="OGF35059.1"/>
    <property type="molecule type" value="Genomic_DNA"/>
</dbReference>
<dbReference type="Pfam" id="PF26594">
    <property type="entry name" value="KH_NusA_2nd"/>
    <property type="match status" value="1"/>
</dbReference>
<dbReference type="Gene3D" id="3.30.1480.10">
    <property type="entry name" value="NusA, N-terminal domain"/>
    <property type="match status" value="1"/>
</dbReference>
<dbReference type="HAMAP" id="MF_00945_B">
    <property type="entry name" value="NusA_B"/>
    <property type="match status" value="1"/>
</dbReference>
<dbReference type="CDD" id="cd04455">
    <property type="entry name" value="S1_NusA"/>
    <property type="match status" value="1"/>
</dbReference>
<proteinExistence type="inferred from homology"/>